<sequence length="146" mass="16613">MLIEKIQTDLKSFLKNHQTAEVVTLRFLLADCQNVKIDKRRELSDEETIEIIQRQIKSHSDSITAFEKGGRPDLVAKEKREAEILQNYLPRQLTDEEISGLIKETLQEVGISDKKEMGKVMGAISPKLKGRADKGRVARLLSKILE</sequence>
<protein>
    <submittedName>
        <fullName evidence="1">Glutamyl-tRNA amidotransferase</fullName>
    </submittedName>
</protein>
<dbReference type="AlphaFoldDB" id="A0A2M7ALG9"/>
<comment type="caution">
    <text evidence="1">The sequence shown here is derived from an EMBL/GenBank/DDBJ whole genome shotgun (WGS) entry which is preliminary data.</text>
</comment>
<dbReference type="PANTHER" id="PTHR28055">
    <property type="entry name" value="ALTERED INHERITANCE OF MITOCHONDRIA PROTEIN 41, MITOCHONDRIAL"/>
    <property type="match status" value="1"/>
</dbReference>
<dbReference type="InterPro" id="IPR003789">
    <property type="entry name" value="Asn/Gln_tRNA_amidoTrase-B-like"/>
</dbReference>
<dbReference type="GO" id="GO:0016740">
    <property type="term" value="F:transferase activity"/>
    <property type="evidence" value="ECO:0007669"/>
    <property type="project" value="UniProtKB-KW"/>
</dbReference>
<gene>
    <name evidence="1" type="ORF">COS81_04850</name>
</gene>
<dbReference type="Gene3D" id="1.10.1510.10">
    <property type="entry name" value="Uncharacterised protein YqeY/AIM41 PF09424, N-terminal domain"/>
    <property type="match status" value="1"/>
</dbReference>
<reference evidence="2" key="1">
    <citation type="submission" date="2017-09" db="EMBL/GenBank/DDBJ databases">
        <title>Depth-based differentiation of microbial function through sediment-hosted aquifers and enrichment of novel symbionts in the deep terrestrial subsurface.</title>
        <authorList>
            <person name="Probst A.J."/>
            <person name="Ladd B."/>
            <person name="Jarett J.K."/>
            <person name="Geller-Mcgrath D.E."/>
            <person name="Sieber C.M.K."/>
            <person name="Emerson J.B."/>
            <person name="Anantharaman K."/>
            <person name="Thomas B.C."/>
            <person name="Malmstrom R."/>
            <person name="Stieglmeier M."/>
            <person name="Klingl A."/>
            <person name="Woyke T."/>
            <person name="Ryan C.M."/>
            <person name="Banfield J.F."/>
        </authorList>
    </citation>
    <scope>NUCLEOTIDE SEQUENCE [LARGE SCALE GENOMIC DNA]</scope>
</reference>
<dbReference type="InterPro" id="IPR042184">
    <property type="entry name" value="YqeY/Aim41_N"/>
</dbReference>
<dbReference type="GO" id="GO:0016884">
    <property type="term" value="F:carbon-nitrogen ligase activity, with glutamine as amido-N-donor"/>
    <property type="evidence" value="ECO:0007669"/>
    <property type="project" value="InterPro"/>
</dbReference>
<name>A0A2M7ALG9_UNCKA</name>
<evidence type="ECO:0000313" key="1">
    <source>
        <dbReference type="EMBL" id="PIU68194.1"/>
    </source>
</evidence>
<accession>A0A2M7ALG9</accession>
<dbReference type="PANTHER" id="PTHR28055:SF1">
    <property type="entry name" value="ALTERED INHERITANCE OF MITOCHONDRIA PROTEIN 41, MITOCHONDRIAL"/>
    <property type="match status" value="1"/>
</dbReference>
<organism evidence="1 2">
    <name type="scientific">candidate division WWE3 bacterium CG06_land_8_20_14_3_00_42_16</name>
    <dbReference type="NCBI Taxonomy" id="1975083"/>
    <lineage>
        <taxon>Bacteria</taxon>
        <taxon>Katanobacteria</taxon>
    </lineage>
</organism>
<dbReference type="Proteomes" id="UP000229916">
    <property type="component" value="Unassembled WGS sequence"/>
</dbReference>
<dbReference type="SUPFAM" id="SSF89095">
    <property type="entry name" value="GatB/YqeY motif"/>
    <property type="match status" value="1"/>
</dbReference>
<keyword evidence="1" id="KW-0808">Transferase</keyword>
<proteinExistence type="predicted"/>
<dbReference type="Gene3D" id="1.10.10.410">
    <property type="match status" value="1"/>
</dbReference>
<dbReference type="InterPro" id="IPR023168">
    <property type="entry name" value="GatB_Yqey_C_2"/>
</dbReference>
<evidence type="ECO:0000313" key="2">
    <source>
        <dbReference type="Proteomes" id="UP000229916"/>
    </source>
</evidence>
<dbReference type="EMBL" id="PEWD01000094">
    <property type="protein sequence ID" value="PIU68194.1"/>
    <property type="molecule type" value="Genomic_DNA"/>
</dbReference>
<dbReference type="InterPro" id="IPR019004">
    <property type="entry name" value="YqeY/Aim41"/>
</dbReference>
<dbReference type="Pfam" id="PF09424">
    <property type="entry name" value="YqeY"/>
    <property type="match status" value="1"/>
</dbReference>